<evidence type="ECO:0000313" key="3">
    <source>
        <dbReference type="Proteomes" id="UP000478483"/>
    </source>
</evidence>
<dbReference type="AlphaFoldDB" id="A0A6L6L692"/>
<reference evidence="2 3" key="1">
    <citation type="journal article" date="2019" name="Nat. Med.">
        <title>A library of human gut bacterial isolates paired with longitudinal multiomics data enables mechanistic microbiome research.</title>
        <authorList>
            <person name="Poyet M."/>
            <person name="Groussin M."/>
            <person name="Gibbons S.M."/>
            <person name="Avila-Pacheco J."/>
            <person name="Jiang X."/>
            <person name="Kearney S.M."/>
            <person name="Perrotta A.R."/>
            <person name="Berdy B."/>
            <person name="Zhao S."/>
            <person name="Lieberman T.D."/>
            <person name="Swanson P.K."/>
            <person name="Smith M."/>
            <person name="Roesemann S."/>
            <person name="Alexander J.E."/>
            <person name="Rich S.A."/>
            <person name="Livny J."/>
            <person name="Vlamakis H."/>
            <person name="Clish C."/>
            <person name="Bullock K."/>
            <person name="Deik A."/>
            <person name="Scott J."/>
            <person name="Pierce K.A."/>
            <person name="Xavier R.J."/>
            <person name="Alm E.J."/>
        </authorList>
    </citation>
    <scope>NUCLEOTIDE SEQUENCE [LARGE SCALE GENOMIC DNA]</scope>
    <source>
        <strain evidence="2 3">BIOML-A1</strain>
    </source>
</reference>
<dbReference type="GeneID" id="303257194"/>
<gene>
    <name evidence="2" type="ORF">GMD50_12755</name>
</gene>
<dbReference type="EMBL" id="WNAJ01000015">
    <property type="protein sequence ID" value="MTR85901.1"/>
    <property type="molecule type" value="Genomic_DNA"/>
</dbReference>
<accession>A0A6L6L692</accession>
<comment type="caution">
    <text evidence="2">The sequence shown here is derived from an EMBL/GenBank/DDBJ whole genome shotgun (WGS) entry which is preliminary data.</text>
</comment>
<name>A0A6L6L692_9FIRM</name>
<protein>
    <recommendedName>
        <fullName evidence="1">DUF6487 domain-containing protein</fullName>
    </recommendedName>
</protein>
<dbReference type="Proteomes" id="UP000478483">
    <property type="component" value="Unassembled WGS sequence"/>
</dbReference>
<dbReference type="RefSeq" id="WP_055158439.1">
    <property type="nucleotide sequence ID" value="NZ_QRPI01000002.1"/>
</dbReference>
<dbReference type="Pfam" id="PF20097">
    <property type="entry name" value="DUF6487"/>
    <property type="match status" value="1"/>
</dbReference>
<dbReference type="InterPro" id="IPR045504">
    <property type="entry name" value="DUF6487"/>
</dbReference>
<proteinExistence type="predicted"/>
<evidence type="ECO:0000259" key="1">
    <source>
        <dbReference type="Pfam" id="PF20097"/>
    </source>
</evidence>
<organism evidence="2 3">
    <name type="scientific">Roseburia intestinalis</name>
    <dbReference type="NCBI Taxonomy" id="166486"/>
    <lineage>
        <taxon>Bacteria</taxon>
        <taxon>Bacillati</taxon>
        <taxon>Bacillota</taxon>
        <taxon>Clostridia</taxon>
        <taxon>Lachnospirales</taxon>
        <taxon>Lachnospiraceae</taxon>
        <taxon>Roseburia</taxon>
    </lineage>
</organism>
<evidence type="ECO:0000313" key="2">
    <source>
        <dbReference type="EMBL" id="MTR85901.1"/>
    </source>
</evidence>
<feature type="domain" description="DUF6487" evidence="1">
    <location>
        <begin position="3"/>
        <end position="70"/>
    </location>
</feature>
<sequence length="72" mass="8218">MKCPYCGEEMIRGYLMSSRDIAFAVDDVTKVKFFRIRKSDDLELSKGSGGIPHCEAYRCSSCKKILIDYANR</sequence>